<keyword evidence="1" id="KW-0690">Ribosome biogenesis</keyword>
<name>A0A2M8LBN9_9BACT</name>
<comment type="caution">
    <text evidence="2">The sequence shown here is derived from an EMBL/GenBank/DDBJ whole genome shotgun (WGS) entry which is preliminary data.</text>
</comment>
<dbReference type="InterPro" id="IPR000238">
    <property type="entry name" value="RbfA"/>
</dbReference>
<dbReference type="InterPro" id="IPR015946">
    <property type="entry name" value="KH_dom-like_a/b"/>
</dbReference>
<dbReference type="EMBL" id="PFEQ01000013">
    <property type="protein sequence ID" value="PJE74014.1"/>
    <property type="molecule type" value="Genomic_DNA"/>
</dbReference>
<evidence type="ECO:0008006" key="4">
    <source>
        <dbReference type="Google" id="ProtNLM"/>
    </source>
</evidence>
<reference evidence="3" key="1">
    <citation type="submission" date="2017-09" db="EMBL/GenBank/DDBJ databases">
        <title>Depth-based differentiation of microbial function through sediment-hosted aquifers and enrichment of novel symbionts in the deep terrestrial subsurface.</title>
        <authorList>
            <person name="Probst A.J."/>
            <person name="Ladd B."/>
            <person name="Jarett J.K."/>
            <person name="Geller-Mcgrath D.E."/>
            <person name="Sieber C.M.K."/>
            <person name="Emerson J.B."/>
            <person name="Anantharaman K."/>
            <person name="Thomas B.C."/>
            <person name="Malmstrom R."/>
            <person name="Stieglmeier M."/>
            <person name="Klingl A."/>
            <person name="Woyke T."/>
            <person name="Ryan C.M."/>
            <person name="Banfield J.F."/>
        </authorList>
    </citation>
    <scope>NUCLEOTIDE SEQUENCE [LARGE SCALE GENOMIC DNA]</scope>
</reference>
<organism evidence="2 3">
    <name type="scientific">Candidatus Taylorbacteria bacterium CG10_big_fil_rev_8_21_14_0_10_41_48</name>
    <dbReference type="NCBI Taxonomy" id="1975024"/>
    <lineage>
        <taxon>Bacteria</taxon>
        <taxon>Candidatus Tayloriibacteriota</taxon>
    </lineage>
</organism>
<dbReference type="GO" id="GO:0006364">
    <property type="term" value="P:rRNA processing"/>
    <property type="evidence" value="ECO:0007669"/>
    <property type="project" value="InterPro"/>
</dbReference>
<evidence type="ECO:0000313" key="2">
    <source>
        <dbReference type="EMBL" id="PJE74014.1"/>
    </source>
</evidence>
<accession>A0A2M8LBN9</accession>
<evidence type="ECO:0000313" key="3">
    <source>
        <dbReference type="Proteomes" id="UP000228700"/>
    </source>
</evidence>
<dbReference type="InterPro" id="IPR023799">
    <property type="entry name" value="RbfA_dom_sf"/>
</dbReference>
<dbReference type="SUPFAM" id="SSF89919">
    <property type="entry name" value="Ribosome-binding factor A, RbfA"/>
    <property type="match status" value="1"/>
</dbReference>
<dbReference type="Gene3D" id="3.30.300.20">
    <property type="match status" value="1"/>
</dbReference>
<proteinExistence type="predicted"/>
<dbReference type="Pfam" id="PF02033">
    <property type="entry name" value="RBFA"/>
    <property type="match status" value="1"/>
</dbReference>
<evidence type="ECO:0000256" key="1">
    <source>
        <dbReference type="ARBA" id="ARBA00022517"/>
    </source>
</evidence>
<sequence>MEQKRHDRFEEVIRDLASRFLSMESNRTSLITVTKVEANNMGSSVTIYFTTLPENQEKAALDFVKRQRSTFREYVKKNARLMRIPHIDFAIDFGEKARQKIDALTNQK</sequence>
<gene>
    <name evidence="2" type="ORF">COV01_02815</name>
</gene>
<dbReference type="AlphaFoldDB" id="A0A2M8LBN9"/>
<dbReference type="Proteomes" id="UP000228700">
    <property type="component" value="Unassembled WGS sequence"/>
</dbReference>
<protein>
    <recommendedName>
        <fullName evidence="4">Ribosome-binding factor A</fullName>
    </recommendedName>
</protein>